<organism evidence="2">
    <name type="scientific">Cyberlindnera fabianii</name>
    <name type="common">Yeast</name>
    <name type="synonym">Hansenula fabianii</name>
    <dbReference type="NCBI Taxonomy" id="36022"/>
    <lineage>
        <taxon>Eukaryota</taxon>
        <taxon>Fungi</taxon>
        <taxon>Dikarya</taxon>
        <taxon>Ascomycota</taxon>
        <taxon>Saccharomycotina</taxon>
        <taxon>Saccharomycetes</taxon>
        <taxon>Phaffomycetales</taxon>
        <taxon>Phaffomycetaceae</taxon>
        <taxon>Cyberlindnera</taxon>
    </lineage>
</organism>
<dbReference type="PANTHER" id="PTHR38699:SF1">
    <property type="entry name" value="MITOPHAGY RECEPTOR ATG43"/>
    <property type="match status" value="1"/>
</dbReference>
<gene>
    <name evidence="3" type="ORF">BON22_0567</name>
    <name evidence="2" type="ORF">CYFA0S_01e06040g</name>
</gene>
<dbReference type="VEuPathDB" id="FungiDB:BON22_0567"/>
<accession>A0A061AHG8</accession>
<dbReference type="EMBL" id="LK052886">
    <property type="protein sequence ID" value="CDR36977.1"/>
    <property type="molecule type" value="Genomic_DNA"/>
</dbReference>
<dbReference type="OrthoDB" id="2430343at2759"/>
<evidence type="ECO:0000313" key="4">
    <source>
        <dbReference type="Proteomes" id="UP000189513"/>
    </source>
</evidence>
<dbReference type="GO" id="GO:0140580">
    <property type="term" value="F:mitochondrion autophagosome adaptor activity"/>
    <property type="evidence" value="ECO:0007669"/>
    <property type="project" value="InterPro"/>
</dbReference>
<evidence type="ECO:0000313" key="3">
    <source>
        <dbReference type="EMBL" id="ONH69820.1"/>
    </source>
</evidence>
<protein>
    <submittedName>
        <fullName evidence="2">CYFA0S01e06040g1_1</fullName>
    </submittedName>
</protein>
<keyword evidence="4" id="KW-1185">Reference proteome</keyword>
<dbReference type="PANTHER" id="PTHR38699">
    <property type="entry name" value="CHROMOSOME 1, WHOLE GENOME SHOTGUN SEQUENCE"/>
    <property type="match status" value="1"/>
</dbReference>
<proteinExistence type="predicted"/>
<dbReference type="InterPro" id="IPR013898">
    <property type="entry name" value="Atg43"/>
</dbReference>
<dbReference type="GO" id="GO:0000423">
    <property type="term" value="P:mitophagy"/>
    <property type="evidence" value="ECO:0007669"/>
    <property type="project" value="InterPro"/>
</dbReference>
<reference evidence="2" key="1">
    <citation type="journal article" date="2014" name="Genome Announc.">
        <title>Genome sequence of the yeast Cyberlindnera fabianii (Hansenula fabianii).</title>
        <authorList>
            <person name="Freel K.C."/>
            <person name="Sarilar V."/>
            <person name="Neuveglise C."/>
            <person name="Devillers H."/>
            <person name="Friedrich A."/>
            <person name="Schacherer J."/>
        </authorList>
    </citation>
    <scope>NUCLEOTIDE SEQUENCE</scope>
    <source>
        <strain evidence="2">YJS4271</strain>
    </source>
</reference>
<reference evidence="3" key="3">
    <citation type="submission" date="2017-01" db="EMBL/GenBank/DDBJ databases">
        <authorList>
            <person name="Mah S.A."/>
            <person name="Swanson W.J."/>
            <person name="Moy G.W."/>
            <person name="Vacquier V.D."/>
        </authorList>
    </citation>
    <scope>NUCLEOTIDE SEQUENCE [LARGE SCALE GENOMIC DNA]</scope>
    <source>
        <strain evidence="3">65</strain>
    </source>
</reference>
<dbReference type="EMBL" id="MPUK01000001">
    <property type="protein sequence ID" value="ONH69820.1"/>
    <property type="molecule type" value="Genomic_DNA"/>
</dbReference>
<dbReference type="STRING" id="36022.A0A061AHG8"/>
<dbReference type="OMA" id="QGFLWTG"/>
<dbReference type="AlphaFoldDB" id="A0A061AHG8"/>
<dbReference type="Proteomes" id="UP000189513">
    <property type="component" value="Unassembled WGS sequence"/>
</dbReference>
<evidence type="ECO:0000256" key="1">
    <source>
        <dbReference type="SAM" id="MobiDB-lite"/>
    </source>
</evidence>
<name>A0A061AHG8_CYBFA</name>
<evidence type="ECO:0000313" key="2">
    <source>
        <dbReference type="EMBL" id="CDR36977.1"/>
    </source>
</evidence>
<feature type="region of interest" description="Disordered" evidence="1">
    <location>
        <begin position="26"/>
        <end position="47"/>
    </location>
</feature>
<sequence length="114" mass="12628">MTTIPLPDLRFDSSFRRSLHAKAQLSKPTTALKSKDDSESTTTPDEPLPITPLIVIQVVLKDVILMPLIQGIAWSSILLLAKPWLAAVARHGRQVGIQLYNSLGFNFNPRRLVA</sequence>
<reference evidence="4" key="2">
    <citation type="journal article" date="2017" name="Genome Announc.">
        <title>Genome sequences of Cyberlindnera fabianii 65, Pichia kudriavzevii 129, and Saccharomyces cerevisiae 131 isolated from fermented masau fruits in Zimbabwe.</title>
        <authorList>
            <person name="van Rijswijck I.M.H."/>
            <person name="Derks M.F.L."/>
            <person name="Abee T."/>
            <person name="de Ridder D."/>
            <person name="Smid E.J."/>
        </authorList>
    </citation>
    <scope>NUCLEOTIDE SEQUENCE [LARGE SCALE GENOMIC DNA]</scope>
    <source>
        <strain evidence="4">65</strain>
    </source>
</reference>